<dbReference type="STRING" id="313628.LNTAR_12326"/>
<dbReference type="OrthoDB" id="7183688at2"/>
<proteinExistence type="predicted"/>
<dbReference type="RefSeq" id="WP_007278133.1">
    <property type="nucleotide sequence ID" value="NZ_ABCK01000006.1"/>
</dbReference>
<accession>A6DJR6</accession>
<dbReference type="eggNOG" id="COG3118">
    <property type="taxonomic scope" value="Bacteria"/>
</dbReference>
<name>A6DJR6_9BACT</name>
<dbReference type="Pfam" id="PF21810">
    <property type="entry name" value="DUF6880"/>
    <property type="match status" value="1"/>
</dbReference>
<gene>
    <name evidence="1" type="ORF">LNTAR_12326</name>
</gene>
<dbReference type="Proteomes" id="UP000004947">
    <property type="component" value="Unassembled WGS sequence"/>
</dbReference>
<dbReference type="AlphaFoldDB" id="A6DJR6"/>
<reference evidence="1 2" key="1">
    <citation type="journal article" date="2010" name="J. Bacteriol.">
        <title>Genome sequence of Lentisphaera araneosa HTCC2155T, the type species of the order Lentisphaerales in the phylum Lentisphaerae.</title>
        <authorList>
            <person name="Thrash J.C."/>
            <person name="Cho J.C."/>
            <person name="Vergin K.L."/>
            <person name="Morris R.M."/>
            <person name="Giovannoni S.J."/>
        </authorList>
    </citation>
    <scope>NUCLEOTIDE SEQUENCE [LARGE SCALE GENOMIC DNA]</scope>
    <source>
        <strain evidence="1 2">HTCC2155</strain>
    </source>
</reference>
<comment type="caution">
    <text evidence="1">The sequence shown here is derived from an EMBL/GenBank/DDBJ whole genome shotgun (WGS) entry which is preliminary data.</text>
</comment>
<sequence>MNKKKQLVKLGAEKLADLLLDVMDHSDYANDLISRTIATPKRNLLRFQQKLNDLLDGLCFIYWKQSFDFADELRLILQDLKATQISPEQGLEEIAHFYRSDASVMNNADDSSGCIGDVYNSDAQEMFLAYTQACTNKRRVAEYILDLSTNDEYGLRDTVIECANSLPVEQQQWMVKELEDMAVIKQDDYKKRRYLYLVMTLAKQIGDADLYSRTYEAAHGEIGSAAKIDLAKIYFEKNDLDEALKTLETIPNDDFFVQHDKQNLLIEIYQAQGEPGKVEMILRSQFRACRTVHSLESLLNCNPELDKEVILKEESELMLESESFYEHEALFLIHCELIDKAEAYVLRHHDKLNGNAYGALLELVESFEKAEKYLVSSLVYRSLLMSILDRGYTKAYRHGAKYLKKIVKFETEISDWSPYEHHEEFYKKMSETHKRKRSFWAQYND</sequence>
<evidence type="ECO:0000313" key="1">
    <source>
        <dbReference type="EMBL" id="EDM28140.1"/>
    </source>
</evidence>
<evidence type="ECO:0000313" key="2">
    <source>
        <dbReference type="Proteomes" id="UP000004947"/>
    </source>
</evidence>
<dbReference type="EMBL" id="ABCK01000006">
    <property type="protein sequence ID" value="EDM28140.1"/>
    <property type="molecule type" value="Genomic_DNA"/>
</dbReference>
<keyword evidence="2" id="KW-1185">Reference proteome</keyword>
<dbReference type="InterPro" id="IPR049245">
    <property type="entry name" value="DUF6880"/>
</dbReference>
<protein>
    <submittedName>
        <fullName evidence="1">Uncharacterized protein</fullName>
    </submittedName>
</protein>
<organism evidence="1 2">
    <name type="scientific">Lentisphaera araneosa HTCC2155</name>
    <dbReference type="NCBI Taxonomy" id="313628"/>
    <lineage>
        <taxon>Bacteria</taxon>
        <taxon>Pseudomonadati</taxon>
        <taxon>Lentisphaerota</taxon>
        <taxon>Lentisphaeria</taxon>
        <taxon>Lentisphaerales</taxon>
        <taxon>Lentisphaeraceae</taxon>
        <taxon>Lentisphaera</taxon>
    </lineage>
</organism>